<comment type="caution">
    <text evidence="2">The sequence shown here is derived from an EMBL/GenBank/DDBJ whole genome shotgun (WGS) entry which is preliminary data.</text>
</comment>
<keyword evidence="1" id="KW-1133">Transmembrane helix</keyword>
<dbReference type="Proteomes" id="UP000320338">
    <property type="component" value="Unassembled WGS sequence"/>
</dbReference>
<evidence type="ECO:0000313" key="3">
    <source>
        <dbReference type="Proteomes" id="UP000320338"/>
    </source>
</evidence>
<sequence length="49" mass="4850">MTPADLAQSALATAVLVIGVMLAAVGAFAPAAVCGLVGGAWLVRSLRRL</sequence>
<accession>A0A4Y3WWB1</accession>
<dbReference type="AlphaFoldDB" id="A0A4Y3WWB1"/>
<gene>
    <name evidence="2" type="ORF">PHY01_46630</name>
</gene>
<dbReference type="EMBL" id="BJNG01000043">
    <property type="protein sequence ID" value="GEC22380.1"/>
    <property type="molecule type" value="Genomic_DNA"/>
</dbReference>
<feature type="transmembrane region" description="Helical" evidence="1">
    <location>
        <begin position="12"/>
        <end position="43"/>
    </location>
</feature>
<dbReference type="RefSeq" id="WP_170183943.1">
    <property type="nucleotide sequence ID" value="NZ_BAAARZ010000028.1"/>
</dbReference>
<name>A0A4Y3WWB1_9PSEU</name>
<protein>
    <submittedName>
        <fullName evidence="2">Uncharacterized protein</fullName>
    </submittedName>
</protein>
<evidence type="ECO:0000313" key="2">
    <source>
        <dbReference type="EMBL" id="GEC22380.1"/>
    </source>
</evidence>
<reference evidence="2 3" key="1">
    <citation type="submission" date="2019-06" db="EMBL/GenBank/DDBJ databases">
        <title>Whole genome shotgun sequence of Pseudonocardia hydrocarbonoxydans NBRC 14498.</title>
        <authorList>
            <person name="Hosoyama A."/>
            <person name="Uohara A."/>
            <person name="Ohji S."/>
            <person name="Ichikawa N."/>
        </authorList>
    </citation>
    <scope>NUCLEOTIDE SEQUENCE [LARGE SCALE GENOMIC DNA]</scope>
    <source>
        <strain evidence="2 3">NBRC 14498</strain>
    </source>
</reference>
<organism evidence="2 3">
    <name type="scientific">Pseudonocardia hydrocarbonoxydans</name>
    <dbReference type="NCBI Taxonomy" id="76726"/>
    <lineage>
        <taxon>Bacteria</taxon>
        <taxon>Bacillati</taxon>
        <taxon>Actinomycetota</taxon>
        <taxon>Actinomycetes</taxon>
        <taxon>Pseudonocardiales</taxon>
        <taxon>Pseudonocardiaceae</taxon>
        <taxon>Pseudonocardia</taxon>
    </lineage>
</organism>
<keyword evidence="1" id="KW-0812">Transmembrane</keyword>
<keyword evidence="1" id="KW-0472">Membrane</keyword>
<evidence type="ECO:0000256" key="1">
    <source>
        <dbReference type="SAM" id="Phobius"/>
    </source>
</evidence>
<keyword evidence="3" id="KW-1185">Reference proteome</keyword>
<proteinExistence type="predicted"/>